<feature type="compositionally biased region" description="Basic and acidic residues" evidence="8">
    <location>
        <begin position="106"/>
        <end position="116"/>
    </location>
</feature>
<reference evidence="9" key="1">
    <citation type="submission" date="2020-11" db="EMBL/GenBank/DDBJ databases">
        <authorList>
            <person name="Tran Van P."/>
        </authorList>
    </citation>
    <scope>NUCLEOTIDE SEQUENCE</scope>
</reference>
<organism evidence="9">
    <name type="scientific">Cyprideis torosa</name>
    <dbReference type="NCBI Taxonomy" id="163714"/>
    <lineage>
        <taxon>Eukaryota</taxon>
        <taxon>Metazoa</taxon>
        <taxon>Ecdysozoa</taxon>
        <taxon>Arthropoda</taxon>
        <taxon>Crustacea</taxon>
        <taxon>Oligostraca</taxon>
        <taxon>Ostracoda</taxon>
        <taxon>Podocopa</taxon>
        <taxon>Podocopida</taxon>
        <taxon>Cytherocopina</taxon>
        <taxon>Cytheroidea</taxon>
        <taxon>Cytherideidae</taxon>
        <taxon>Cyprideis</taxon>
    </lineage>
</organism>
<accession>A0A7R8WUL4</accession>
<feature type="compositionally biased region" description="Basic and acidic residues" evidence="8">
    <location>
        <begin position="157"/>
        <end position="191"/>
    </location>
</feature>
<dbReference type="Gene3D" id="3.30.70.60">
    <property type="match status" value="1"/>
</dbReference>
<dbReference type="InterPro" id="IPR000529">
    <property type="entry name" value="Ribosomal_bS6"/>
</dbReference>
<evidence type="ECO:0000256" key="5">
    <source>
        <dbReference type="ARBA" id="ARBA00023274"/>
    </source>
</evidence>
<proteinExistence type="inferred from homology"/>
<evidence type="ECO:0000256" key="7">
    <source>
        <dbReference type="ARBA" id="ARBA00035365"/>
    </source>
</evidence>
<evidence type="ECO:0000256" key="3">
    <source>
        <dbReference type="ARBA" id="ARBA00022884"/>
    </source>
</evidence>
<gene>
    <name evidence="9" type="ORF">CTOB1V02_LOCUS12592</name>
</gene>
<dbReference type="PANTHER" id="PTHR21011">
    <property type="entry name" value="MITOCHONDRIAL 28S RIBOSOMAL PROTEIN S6"/>
    <property type="match status" value="1"/>
</dbReference>
<dbReference type="GO" id="GO:0022627">
    <property type="term" value="C:cytosolic small ribosomal subunit"/>
    <property type="evidence" value="ECO:0007669"/>
    <property type="project" value="TreeGrafter"/>
</dbReference>
<dbReference type="OrthoDB" id="6372249at2759"/>
<dbReference type="PROSITE" id="PS01048">
    <property type="entry name" value="RIBOSOMAL_S6"/>
    <property type="match status" value="1"/>
</dbReference>
<evidence type="ECO:0000313" key="9">
    <source>
        <dbReference type="EMBL" id="CAD7234776.1"/>
    </source>
</evidence>
<dbReference type="AlphaFoldDB" id="A0A7R8WUL4"/>
<evidence type="ECO:0000256" key="6">
    <source>
        <dbReference type="ARBA" id="ARBA00035170"/>
    </source>
</evidence>
<dbReference type="EMBL" id="OB669799">
    <property type="protein sequence ID" value="CAD7234776.1"/>
    <property type="molecule type" value="Genomic_DNA"/>
</dbReference>
<dbReference type="HAMAP" id="MF_00360">
    <property type="entry name" value="Ribosomal_bS6"/>
    <property type="match status" value="1"/>
</dbReference>
<dbReference type="SUPFAM" id="SSF54995">
    <property type="entry name" value="Ribosomal protein S6"/>
    <property type="match status" value="1"/>
</dbReference>
<dbReference type="InterPro" id="IPR035980">
    <property type="entry name" value="Ribosomal_bS6_sf"/>
</dbReference>
<name>A0A7R8WUL4_9CRUS</name>
<evidence type="ECO:0000256" key="1">
    <source>
        <dbReference type="ARBA" id="ARBA00009512"/>
    </source>
</evidence>
<keyword evidence="3" id="KW-0694">RNA-binding</keyword>
<dbReference type="Pfam" id="PF01250">
    <property type="entry name" value="Ribosomal_S6"/>
    <property type="match status" value="1"/>
</dbReference>
<feature type="region of interest" description="Disordered" evidence="8">
    <location>
        <begin position="98"/>
        <end position="217"/>
    </location>
</feature>
<evidence type="ECO:0000256" key="2">
    <source>
        <dbReference type="ARBA" id="ARBA00022730"/>
    </source>
</evidence>
<dbReference type="NCBIfam" id="TIGR00166">
    <property type="entry name" value="S6"/>
    <property type="match status" value="1"/>
</dbReference>
<dbReference type="InterPro" id="IPR014717">
    <property type="entry name" value="Transl_elong_EF1B/ribsomal_bS6"/>
</dbReference>
<dbReference type="InterPro" id="IPR020815">
    <property type="entry name" value="Ribosomal_bS6_CS"/>
</dbReference>
<sequence>MPYYETVFVARQDLSEAQVKDLTDGYIKIIEDAKGKIHKTENWGLRNLAYRINKNRRGFYVLIESEVEAPAIHEVERTMRLNEDILRYMTIREDELSQGPSVVMDKSSRDSDEAKKQLKSGKAVIANDQQDADDRAQAKAAEAEKAKASLMDEDALSAEKEAEAKAAEKDAEDEAKAAKKAEAKAAKKAEAVEEEGEAVEASAEEAPAEESEEKKDA</sequence>
<keyword evidence="4" id="KW-0689">Ribosomal protein</keyword>
<dbReference type="GO" id="GO:0070181">
    <property type="term" value="F:small ribosomal subunit rRNA binding"/>
    <property type="evidence" value="ECO:0007669"/>
    <property type="project" value="TreeGrafter"/>
</dbReference>
<evidence type="ECO:0000256" key="8">
    <source>
        <dbReference type="SAM" id="MobiDB-lite"/>
    </source>
</evidence>
<dbReference type="GO" id="GO:0003735">
    <property type="term" value="F:structural constituent of ribosome"/>
    <property type="evidence" value="ECO:0007669"/>
    <property type="project" value="InterPro"/>
</dbReference>
<keyword evidence="5" id="KW-0687">Ribonucleoprotein</keyword>
<feature type="compositionally biased region" description="Basic and acidic residues" evidence="8">
    <location>
        <begin position="132"/>
        <end position="147"/>
    </location>
</feature>
<dbReference type="PANTHER" id="PTHR21011:SF1">
    <property type="entry name" value="SMALL RIBOSOMAL SUBUNIT PROTEIN BS6M"/>
    <property type="match status" value="1"/>
</dbReference>
<dbReference type="CDD" id="cd00473">
    <property type="entry name" value="bS6"/>
    <property type="match status" value="1"/>
</dbReference>
<comment type="similarity">
    <text evidence="1">Belongs to the bacterial ribosomal protein bS6 family.</text>
</comment>
<keyword evidence="2" id="KW-0699">rRNA-binding</keyword>
<dbReference type="InterPro" id="IPR020814">
    <property type="entry name" value="Ribosomal_S6_plastid/chlpt"/>
</dbReference>
<evidence type="ECO:0000256" key="4">
    <source>
        <dbReference type="ARBA" id="ARBA00022980"/>
    </source>
</evidence>
<feature type="compositionally biased region" description="Acidic residues" evidence="8">
    <location>
        <begin position="192"/>
        <end position="211"/>
    </location>
</feature>
<protein>
    <recommendedName>
        <fullName evidence="6">Small ribosomal subunit protein bS6m</fullName>
    </recommendedName>
    <alternativeName>
        <fullName evidence="7">28S ribosomal protein S6, mitochondrial</fullName>
    </alternativeName>
</protein>
<dbReference type="GO" id="GO:0006412">
    <property type="term" value="P:translation"/>
    <property type="evidence" value="ECO:0007669"/>
    <property type="project" value="InterPro"/>
</dbReference>